<keyword evidence="2" id="KW-1185">Reference proteome</keyword>
<sequence>MKDSMTGAIRTSVDEKIDSFVEGDLKHAAAAVAGFWEIANKDGKIKAPAGTSKKKGTGKYSQAISPSQWAVKMALIDSVRNGIFFDRKYWARHSKAGDLLKPVYLSSRVMGDKAQRMKELVKYVKGRNLLISDLEGEANVESDCEEDLPEVEGEVPKEEYEERARAVLTKGSFSAWRSLFFYLCTDEISFAPLKSQGIDFRSKYICDKTVADAPPPCSPKSIYVLASLLDIQPLRTSACADIKSKLSVENVVDEVFSPVHATQEEMTEMLCGLLVSDFQDPKTIELAKESIMHIADGSSPHCRDALKLGLKKALELKEKKS</sequence>
<dbReference type="Proteomes" id="UP000736335">
    <property type="component" value="Unassembled WGS sequence"/>
</dbReference>
<dbReference type="EMBL" id="WIUZ02000020">
    <property type="protein sequence ID" value="KAF9779144.1"/>
    <property type="molecule type" value="Genomic_DNA"/>
</dbReference>
<organism evidence="1 2">
    <name type="scientific">Thelephora terrestris</name>
    <dbReference type="NCBI Taxonomy" id="56493"/>
    <lineage>
        <taxon>Eukaryota</taxon>
        <taxon>Fungi</taxon>
        <taxon>Dikarya</taxon>
        <taxon>Basidiomycota</taxon>
        <taxon>Agaricomycotina</taxon>
        <taxon>Agaricomycetes</taxon>
        <taxon>Thelephorales</taxon>
        <taxon>Thelephoraceae</taxon>
        <taxon>Thelephora</taxon>
    </lineage>
</organism>
<gene>
    <name evidence="1" type="ORF">BJ322DRAFT_1088746</name>
</gene>
<name>A0A9P6L1G2_9AGAM</name>
<reference evidence="1" key="2">
    <citation type="submission" date="2020-11" db="EMBL/GenBank/DDBJ databases">
        <authorList>
            <consortium name="DOE Joint Genome Institute"/>
            <person name="Kuo A."/>
            <person name="Miyauchi S."/>
            <person name="Kiss E."/>
            <person name="Drula E."/>
            <person name="Kohler A."/>
            <person name="Sanchez-Garcia M."/>
            <person name="Andreopoulos B."/>
            <person name="Barry K.W."/>
            <person name="Bonito G."/>
            <person name="Buee M."/>
            <person name="Carver A."/>
            <person name="Chen C."/>
            <person name="Cichocki N."/>
            <person name="Clum A."/>
            <person name="Culley D."/>
            <person name="Crous P.W."/>
            <person name="Fauchery L."/>
            <person name="Girlanda M."/>
            <person name="Hayes R."/>
            <person name="Keri Z."/>
            <person name="Labutti K."/>
            <person name="Lipzen A."/>
            <person name="Lombard V."/>
            <person name="Magnuson J."/>
            <person name="Maillard F."/>
            <person name="Morin E."/>
            <person name="Murat C."/>
            <person name="Nolan M."/>
            <person name="Ohm R."/>
            <person name="Pangilinan J."/>
            <person name="Pereira M."/>
            <person name="Perotto S."/>
            <person name="Peter M."/>
            <person name="Riley R."/>
            <person name="Sitrit Y."/>
            <person name="Stielow B."/>
            <person name="Szollosi G."/>
            <person name="Zifcakova L."/>
            <person name="Stursova M."/>
            <person name="Spatafora J.W."/>
            <person name="Tedersoo L."/>
            <person name="Vaario L.-M."/>
            <person name="Yamada A."/>
            <person name="Yan M."/>
            <person name="Wang P."/>
            <person name="Xu J."/>
            <person name="Bruns T."/>
            <person name="Baldrian P."/>
            <person name="Vilgalys R."/>
            <person name="Henrissat B."/>
            <person name="Grigoriev I.V."/>
            <person name="Hibbett D."/>
            <person name="Nagy L.G."/>
            <person name="Martin F.M."/>
        </authorList>
    </citation>
    <scope>NUCLEOTIDE SEQUENCE</scope>
    <source>
        <strain evidence="1">UH-Tt-Lm1</strain>
    </source>
</reference>
<accession>A0A9P6L1G2</accession>
<dbReference type="AlphaFoldDB" id="A0A9P6L1G2"/>
<evidence type="ECO:0000313" key="1">
    <source>
        <dbReference type="EMBL" id="KAF9779144.1"/>
    </source>
</evidence>
<reference evidence="1" key="1">
    <citation type="journal article" date="2020" name="Nat. Commun.">
        <title>Large-scale genome sequencing of mycorrhizal fungi provides insights into the early evolution of symbiotic traits.</title>
        <authorList>
            <person name="Miyauchi S."/>
            <person name="Kiss E."/>
            <person name="Kuo A."/>
            <person name="Drula E."/>
            <person name="Kohler A."/>
            <person name="Sanchez-Garcia M."/>
            <person name="Morin E."/>
            <person name="Andreopoulos B."/>
            <person name="Barry K.W."/>
            <person name="Bonito G."/>
            <person name="Buee M."/>
            <person name="Carver A."/>
            <person name="Chen C."/>
            <person name="Cichocki N."/>
            <person name="Clum A."/>
            <person name="Culley D."/>
            <person name="Crous P.W."/>
            <person name="Fauchery L."/>
            <person name="Girlanda M."/>
            <person name="Hayes R.D."/>
            <person name="Keri Z."/>
            <person name="LaButti K."/>
            <person name="Lipzen A."/>
            <person name="Lombard V."/>
            <person name="Magnuson J."/>
            <person name="Maillard F."/>
            <person name="Murat C."/>
            <person name="Nolan M."/>
            <person name="Ohm R.A."/>
            <person name="Pangilinan J."/>
            <person name="Pereira M.F."/>
            <person name="Perotto S."/>
            <person name="Peter M."/>
            <person name="Pfister S."/>
            <person name="Riley R."/>
            <person name="Sitrit Y."/>
            <person name="Stielow J.B."/>
            <person name="Szollosi G."/>
            <person name="Zifcakova L."/>
            <person name="Stursova M."/>
            <person name="Spatafora J.W."/>
            <person name="Tedersoo L."/>
            <person name="Vaario L.M."/>
            <person name="Yamada A."/>
            <person name="Yan M."/>
            <person name="Wang P."/>
            <person name="Xu J."/>
            <person name="Bruns T."/>
            <person name="Baldrian P."/>
            <person name="Vilgalys R."/>
            <person name="Dunand C."/>
            <person name="Henrissat B."/>
            <person name="Grigoriev I.V."/>
            <person name="Hibbett D."/>
            <person name="Nagy L.G."/>
            <person name="Martin F.M."/>
        </authorList>
    </citation>
    <scope>NUCLEOTIDE SEQUENCE</scope>
    <source>
        <strain evidence="1">UH-Tt-Lm1</strain>
    </source>
</reference>
<evidence type="ECO:0000313" key="2">
    <source>
        <dbReference type="Proteomes" id="UP000736335"/>
    </source>
</evidence>
<proteinExistence type="predicted"/>
<protein>
    <submittedName>
        <fullName evidence="1">Uncharacterized protein</fullName>
    </submittedName>
</protein>
<dbReference type="OrthoDB" id="6359816at2759"/>
<comment type="caution">
    <text evidence="1">The sequence shown here is derived from an EMBL/GenBank/DDBJ whole genome shotgun (WGS) entry which is preliminary data.</text>
</comment>